<name>A0A4P5ZF22_PLAAG</name>
<protein>
    <submittedName>
        <fullName evidence="1">Uncharacterized protein</fullName>
    </submittedName>
</protein>
<gene>
    <name evidence="1" type="ORF">PA905_19530</name>
</gene>
<proteinExistence type="predicted"/>
<dbReference type="EMBL" id="BJCD01000039">
    <property type="protein sequence ID" value="GDZ94003.1"/>
    <property type="molecule type" value="Genomic_DNA"/>
</dbReference>
<accession>A0A4P5ZF22</accession>
<dbReference type="RefSeq" id="WP_043937046.1">
    <property type="nucleotide sequence ID" value="NZ_BJCD01000039.1"/>
</dbReference>
<evidence type="ECO:0000313" key="2">
    <source>
        <dbReference type="Proteomes" id="UP000299794"/>
    </source>
</evidence>
<sequence length="187" mass="20565">MLDQLLNSISSWSRFCRVLTRLSPLTHTLALTVIIGFGGIASANTVLVSQNPQNLGSETAVVQRNFLKDGVYLYGESSQPEQIGQSYMVFEVKQGQVTGAFYMPRSSFDCFTGVPEGNYLSLKIIESYTQETHSYQIGLNNTAVVATTGGQVSENNLVLEGFNRLPNVSENDTRILNQCKADLNSRL</sequence>
<organism evidence="1 2">
    <name type="scientific">Planktothrix agardhii CCAP 1459/11A</name>
    <dbReference type="NCBI Taxonomy" id="282420"/>
    <lineage>
        <taxon>Bacteria</taxon>
        <taxon>Bacillati</taxon>
        <taxon>Cyanobacteriota</taxon>
        <taxon>Cyanophyceae</taxon>
        <taxon>Oscillatoriophycideae</taxon>
        <taxon>Oscillatoriales</taxon>
        <taxon>Microcoleaceae</taxon>
        <taxon>Planktothrix</taxon>
    </lineage>
</organism>
<reference evidence="2" key="1">
    <citation type="submission" date="2019-02" db="EMBL/GenBank/DDBJ databases">
        <title>Draft genome sequence of Planktothrix agardhii NIES-905.</title>
        <authorList>
            <person name="Yamaguchi H."/>
            <person name="Suzuki S."/>
            <person name="Kawachi M."/>
        </authorList>
    </citation>
    <scope>NUCLEOTIDE SEQUENCE [LARGE SCALE GENOMIC DNA]</scope>
    <source>
        <strain evidence="2">CCAP 1459/11A</strain>
    </source>
</reference>
<dbReference type="AlphaFoldDB" id="A0A4P5ZF22"/>
<comment type="caution">
    <text evidence="1">The sequence shown here is derived from an EMBL/GenBank/DDBJ whole genome shotgun (WGS) entry which is preliminary data.</text>
</comment>
<dbReference type="Proteomes" id="UP000299794">
    <property type="component" value="Unassembled WGS sequence"/>
</dbReference>
<evidence type="ECO:0000313" key="1">
    <source>
        <dbReference type="EMBL" id="GDZ94003.1"/>
    </source>
</evidence>